<accession>A0A0B0IIU0</accession>
<protein>
    <recommendedName>
        <fullName evidence="6">ABC transporter substrate-binding protein</fullName>
    </recommendedName>
</protein>
<dbReference type="InterPro" id="IPR025370">
    <property type="entry name" value="SgrR_HTH_N"/>
</dbReference>
<dbReference type="AlphaFoldDB" id="A0A0B0IIU0"/>
<evidence type="ECO:0000259" key="3">
    <source>
        <dbReference type="Pfam" id="PF12793"/>
    </source>
</evidence>
<dbReference type="PANTHER" id="PTHR30290">
    <property type="entry name" value="PERIPLASMIC BINDING COMPONENT OF ABC TRANSPORTER"/>
    <property type="match status" value="1"/>
</dbReference>
<dbReference type="Gene3D" id="3.10.105.10">
    <property type="entry name" value="Dipeptide-binding Protein, Domain 3"/>
    <property type="match status" value="1"/>
</dbReference>
<name>A0A0B0IIU0_9BACI</name>
<evidence type="ECO:0008006" key="6">
    <source>
        <dbReference type="Google" id="ProtNLM"/>
    </source>
</evidence>
<gene>
    <name evidence="4" type="ORF">LQ50_11740</name>
</gene>
<dbReference type="Proteomes" id="UP000030832">
    <property type="component" value="Unassembled WGS sequence"/>
</dbReference>
<dbReference type="Pfam" id="PF12793">
    <property type="entry name" value="SgrR_N"/>
    <property type="match status" value="1"/>
</dbReference>
<dbReference type="OrthoDB" id="5894719at2"/>
<keyword evidence="5" id="KW-1185">Reference proteome</keyword>
<dbReference type="GO" id="GO:1904680">
    <property type="term" value="F:peptide transmembrane transporter activity"/>
    <property type="evidence" value="ECO:0007669"/>
    <property type="project" value="TreeGrafter"/>
</dbReference>
<organism evidence="4 5">
    <name type="scientific">Halalkalibacter okhensis</name>
    <dbReference type="NCBI Taxonomy" id="333138"/>
    <lineage>
        <taxon>Bacteria</taxon>
        <taxon>Bacillati</taxon>
        <taxon>Bacillota</taxon>
        <taxon>Bacilli</taxon>
        <taxon>Bacillales</taxon>
        <taxon>Bacillaceae</taxon>
        <taxon>Halalkalibacter</taxon>
    </lineage>
</organism>
<dbReference type="GO" id="GO:0015833">
    <property type="term" value="P:peptide transport"/>
    <property type="evidence" value="ECO:0007669"/>
    <property type="project" value="TreeGrafter"/>
</dbReference>
<dbReference type="PANTHER" id="PTHR30290:SF72">
    <property type="entry name" value="HTH-TYPE TRANSCRIPTIONAL REGULATOR SGRR"/>
    <property type="match status" value="1"/>
</dbReference>
<dbReference type="eggNOG" id="COG4533">
    <property type="taxonomic scope" value="Bacteria"/>
</dbReference>
<proteinExistence type="predicted"/>
<sequence>MKLHKQYFTLYSTFGHTNSNTQVYISEIAATLSCSERHAKSLIKQMQGHEWVDWKASSGRGNASTLTFLIKPQDIQQQQVQTWMQEGEINRVIKWIDHQPELDTSFVKWLVDQSHWDRKDNMDILRYPQYHKINSLVPINMSSKHEKHLGEHIYNRVLHYHYAKREFVPELAYHWEQLEHGRIWRIYLRKGILFHNGSSVTSQTIKENIEFWKETEIDLWMKEMIENITFIEATSATVITIHLQQPNKLFLHLFTDFKAMIIPVHLYKNDPKAFQMTPIGSGAYQVTNHTKGHLVLEAYSHYFGYRPFLDKVELFDIPKSPIPLGNQEHYKMIDLEATAISKYDLILPELGGVYIVLNHQKAGVHRHTDFRKMLSYAIERAKCFSNHPHQSVTFPDSLFEDDAEKLRQKSNLDEAKEWFLEQGLTGHTLTLTSTRFDQHTYFDFELDQLKKVFMELGITLKTKTVDVHQLVEPHQLHNTDLILTGIQLDEDRLVSMYNVLSNETSFILNTLPSEVRGYVQSMLAHVTQSLDTETAYTNLRKIESFLLDNNYLIFLYQRQIHIHIEASENLKGIELNHYNRLNYHKLSYQL</sequence>
<dbReference type="InterPro" id="IPR000914">
    <property type="entry name" value="SBP_5_dom"/>
</dbReference>
<dbReference type="Gene3D" id="3.40.190.10">
    <property type="entry name" value="Periplasmic binding protein-like II"/>
    <property type="match status" value="1"/>
</dbReference>
<dbReference type="GO" id="GO:0003677">
    <property type="term" value="F:DNA binding"/>
    <property type="evidence" value="ECO:0007669"/>
    <property type="project" value="UniProtKB-KW"/>
</dbReference>
<evidence type="ECO:0000256" key="1">
    <source>
        <dbReference type="ARBA" id="ARBA00023125"/>
    </source>
</evidence>
<evidence type="ECO:0000313" key="4">
    <source>
        <dbReference type="EMBL" id="KHF39959.1"/>
    </source>
</evidence>
<feature type="domain" description="Solute-binding protein family 5" evidence="2">
    <location>
        <begin position="166"/>
        <end position="499"/>
    </location>
</feature>
<dbReference type="Pfam" id="PF00496">
    <property type="entry name" value="SBP_bac_5"/>
    <property type="match status" value="1"/>
</dbReference>
<dbReference type="RefSeq" id="WP_034629069.1">
    <property type="nucleotide sequence ID" value="NZ_JRJU01000013.1"/>
</dbReference>
<dbReference type="STRING" id="333138.LQ50_11740"/>
<evidence type="ECO:0000259" key="2">
    <source>
        <dbReference type="Pfam" id="PF00496"/>
    </source>
</evidence>
<comment type="caution">
    <text evidence="4">The sequence shown here is derived from an EMBL/GenBank/DDBJ whole genome shotgun (WGS) entry which is preliminary data.</text>
</comment>
<dbReference type="EMBL" id="JRJU01000013">
    <property type="protein sequence ID" value="KHF39959.1"/>
    <property type="molecule type" value="Genomic_DNA"/>
</dbReference>
<keyword evidence="1" id="KW-0238">DNA-binding</keyword>
<dbReference type="SUPFAM" id="SSF53850">
    <property type="entry name" value="Periplasmic binding protein-like II"/>
    <property type="match status" value="1"/>
</dbReference>
<feature type="domain" description="Transcriptional regulator SgrR N-terminal HTH" evidence="3">
    <location>
        <begin position="2"/>
        <end position="103"/>
    </location>
</feature>
<dbReference type="InterPro" id="IPR039424">
    <property type="entry name" value="SBP_5"/>
</dbReference>
<evidence type="ECO:0000313" key="5">
    <source>
        <dbReference type="Proteomes" id="UP000030832"/>
    </source>
</evidence>
<reference evidence="4 5" key="1">
    <citation type="submission" date="2014-09" db="EMBL/GenBank/DDBJ databases">
        <title>Genome sequencing and annotation of Bacillus Okhensis strain Kh10-101T.</title>
        <authorList>
            <person name="Prakash J.S."/>
        </authorList>
    </citation>
    <scope>NUCLEOTIDE SEQUENCE [LARGE SCALE GENOMIC DNA]</scope>
    <source>
        <strain evidence="5">Kh10-101T</strain>
    </source>
</reference>